<dbReference type="GO" id="GO:0048306">
    <property type="term" value="F:calcium-dependent protein binding"/>
    <property type="evidence" value="ECO:0007669"/>
    <property type="project" value="UniProtKB-ARBA"/>
</dbReference>
<protein>
    <recommendedName>
        <fullName evidence="6">EF-hand domain-containing protein</fullName>
    </recommendedName>
</protein>
<reference evidence="7 8" key="1">
    <citation type="submission" date="2023-11" db="EMBL/GenBank/DDBJ databases">
        <title>Halocaridina rubra genome assembly.</title>
        <authorList>
            <person name="Smith C."/>
        </authorList>
    </citation>
    <scope>NUCLEOTIDE SEQUENCE [LARGE SCALE GENOMIC DNA]</scope>
    <source>
        <strain evidence="7">EP-1</strain>
        <tissue evidence="7">Whole</tissue>
    </source>
</reference>
<evidence type="ECO:0000256" key="2">
    <source>
        <dbReference type="ARBA" id="ARBA00022490"/>
    </source>
</evidence>
<accession>A0AAN8XC42</accession>
<name>A0AAN8XC42_HALRR</name>
<dbReference type="SUPFAM" id="SSF47473">
    <property type="entry name" value="EF-hand"/>
    <property type="match status" value="1"/>
</dbReference>
<evidence type="ECO:0000259" key="6">
    <source>
        <dbReference type="PROSITE" id="PS50222"/>
    </source>
</evidence>
<proteinExistence type="predicted"/>
<evidence type="ECO:0000256" key="3">
    <source>
        <dbReference type="ARBA" id="ARBA00022723"/>
    </source>
</evidence>
<keyword evidence="3" id="KW-0479">Metal-binding</keyword>
<feature type="domain" description="EF-hand" evidence="6">
    <location>
        <begin position="1"/>
        <end position="25"/>
    </location>
</feature>
<dbReference type="PROSITE" id="PS50222">
    <property type="entry name" value="EF_HAND_2"/>
    <property type="match status" value="2"/>
</dbReference>
<dbReference type="InterPro" id="IPR051426">
    <property type="entry name" value="Peflin/Sorcin_CaBP"/>
</dbReference>
<evidence type="ECO:0000256" key="5">
    <source>
        <dbReference type="ARBA" id="ARBA00022837"/>
    </source>
</evidence>
<dbReference type="PANTHER" id="PTHR46212:SF3">
    <property type="entry name" value="GH27120P"/>
    <property type="match status" value="1"/>
</dbReference>
<dbReference type="AlphaFoldDB" id="A0AAN8XC42"/>
<evidence type="ECO:0000256" key="4">
    <source>
        <dbReference type="ARBA" id="ARBA00022737"/>
    </source>
</evidence>
<dbReference type="InterPro" id="IPR018247">
    <property type="entry name" value="EF_Hand_1_Ca_BS"/>
</dbReference>
<sequence length="96" mass="11273">LFDRDNSGTINIQEFGQLFNFINQWTEVYRRYDQDNSGTIDENEMNIDMGLLKFANVVVVIPLAVRPISCYSQRKASADSCRALRKCMLCCWYMWM</sequence>
<feature type="non-terminal residue" evidence="7">
    <location>
        <position position="1"/>
    </location>
</feature>
<keyword evidence="8" id="KW-1185">Reference proteome</keyword>
<evidence type="ECO:0000313" key="7">
    <source>
        <dbReference type="EMBL" id="KAK7075784.1"/>
    </source>
</evidence>
<dbReference type="Pfam" id="PF13202">
    <property type="entry name" value="EF-hand_5"/>
    <property type="match status" value="1"/>
</dbReference>
<dbReference type="InterPro" id="IPR011992">
    <property type="entry name" value="EF-hand-dom_pair"/>
</dbReference>
<comment type="subcellular location">
    <subcellularLocation>
        <location evidence="1">Cytoplasm</location>
    </subcellularLocation>
</comment>
<dbReference type="Gene3D" id="1.10.238.10">
    <property type="entry name" value="EF-hand"/>
    <property type="match status" value="1"/>
</dbReference>
<dbReference type="GO" id="GO:0005509">
    <property type="term" value="F:calcium ion binding"/>
    <property type="evidence" value="ECO:0007669"/>
    <property type="project" value="InterPro"/>
</dbReference>
<comment type="caution">
    <text evidence="7">The sequence shown here is derived from an EMBL/GenBank/DDBJ whole genome shotgun (WGS) entry which is preliminary data.</text>
</comment>
<dbReference type="GO" id="GO:0005737">
    <property type="term" value="C:cytoplasm"/>
    <property type="evidence" value="ECO:0007669"/>
    <property type="project" value="UniProtKB-SubCell"/>
</dbReference>
<gene>
    <name evidence="7" type="ORF">SK128_022357</name>
</gene>
<dbReference type="Proteomes" id="UP001381693">
    <property type="component" value="Unassembled WGS sequence"/>
</dbReference>
<keyword evidence="2" id="KW-0963">Cytoplasm</keyword>
<evidence type="ECO:0000313" key="8">
    <source>
        <dbReference type="Proteomes" id="UP001381693"/>
    </source>
</evidence>
<dbReference type="PROSITE" id="PS00018">
    <property type="entry name" value="EF_HAND_1"/>
    <property type="match status" value="2"/>
</dbReference>
<keyword evidence="5" id="KW-0106">Calcium</keyword>
<evidence type="ECO:0000256" key="1">
    <source>
        <dbReference type="ARBA" id="ARBA00004496"/>
    </source>
</evidence>
<dbReference type="PANTHER" id="PTHR46212">
    <property type="entry name" value="PEFLIN"/>
    <property type="match status" value="1"/>
</dbReference>
<keyword evidence="4" id="KW-0677">Repeat</keyword>
<dbReference type="InterPro" id="IPR002048">
    <property type="entry name" value="EF_hand_dom"/>
</dbReference>
<organism evidence="7 8">
    <name type="scientific">Halocaridina rubra</name>
    <name type="common">Hawaiian red shrimp</name>
    <dbReference type="NCBI Taxonomy" id="373956"/>
    <lineage>
        <taxon>Eukaryota</taxon>
        <taxon>Metazoa</taxon>
        <taxon>Ecdysozoa</taxon>
        <taxon>Arthropoda</taxon>
        <taxon>Crustacea</taxon>
        <taxon>Multicrustacea</taxon>
        <taxon>Malacostraca</taxon>
        <taxon>Eumalacostraca</taxon>
        <taxon>Eucarida</taxon>
        <taxon>Decapoda</taxon>
        <taxon>Pleocyemata</taxon>
        <taxon>Caridea</taxon>
        <taxon>Atyoidea</taxon>
        <taxon>Atyidae</taxon>
        <taxon>Halocaridina</taxon>
    </lineage>
</organism>
<dbReference type="EMBL" id="JAXCGZ010010138">
    <property type="protein sequence ID" value="KAK7075784.1"/>
    <property type="molecule type" value="Genomic_DNA"/>
</dbReference>
<feature type="domain" description="EF-hand" evidence="6">
    <location>
        <begin position="27"/>
        <end position="55"/>
    </location>
</feature>